<evidence type="ECO:0000256" key="1">
    <source>
        <dbReference type="ARBA" id="ARBA00004141"/>
    </source>
</evidence>
<evidence type="ECO:0000256" key="2">
    <source>
        <dbReference type="ARBA" id="ARBA00006840"/>
    </source>
</evidence>
<comment type="subcellular location">
    <subcellularLocation>
        <location evidence="1">Membrane</location>
        <topology evidence="1">Multi-pass membrane protein</topology>
    </subcellularLocation>
</comment>
<dbReference type="PANTHER" id="PTHR32191">
    <property type="entry name" value="TETRASPANIN-8-RELATED"/>
    <property type="match status" value="1"/>
</dbReference>
<dbReference type="Proteomes" id="UP000249390">
    <property type="component" value="Unassembled WGS sequence"/>
</dbReference>
<keyword evidence="4 7" id="KW-1133">Transmembrane helix</keyword>
<feature type="transmembrane region" description="Helical" evidence="7">
    <location>
        <begin position="96"/>
        <end position="115"/>
    </location>
</feature>
<dbReference type="GO" id="GO:0009734">
    <property type="term" value="P:auxin-activated signaling pathway"/>
    <property type="evidence" value="ECO:0007669"/>
    <property type="project" value="InterPro"/>
</dbReference>
<proteinExistence type="inferred from homology"/>
<protein>
    <recommendedName>
        <fullName evidence="10">Tetraspanin-15</fullName>
    </recommendedName>
</protein>
<feature type="compositionally biased region" description="Basic and acidic residues" evidence="6">
    <location>
        <begin position="18"/>
        <end position="27"/>
    </location>
</feature>
<feature type="transmembrane region" description="Helical" evidence="7">
    <location>
        <begin position="274"/>
        <end position="298"/>
    </location>
</feature>
<evidence type="ECO:0000313" key="8">
    <source>
        <dbReference type="EMBL" id="RAL52334.1"/>
    </source>
</evidence>
<dbReference type="AlphaFoldDB" id="A0A328E2T3"/>
<keyword evidence="9" id="KW-1185">Reference proteome</keyword>
<feature type="transmembrane region" description="Helical" evidence="7">
    <location>
        <begin position="53"/>
        <end position="76"/>
    </location>
</feature>
<evidence type="ECO:0000256" key="6">
    <source>
        <dbReference type="SAM" id="MobiDB-lite"/>
    </source>
</evidence>
<evidence type="ECO:0000313" key="9">
    <source>
        <dbReference type="Proteomes" id="UP000249390"/>
    </source>
</evidence>
<evidence type="ECO:0000256" key="4">
    <source>
        <dbReference type="ARBA" id="ARBA00022989"/>
    </source>
</evidence>
<dbReference type="Pfam" id="PF00335">
    <property type="entry name" value="Tetraspanin"/>
    <property type="match status" value="1"/>
</dbReference>
<accession>A0A328E2T3</accession>
<organism evidence="8 9">
    <name type="scientific">Cuscuta australis</name>
    <dbReference type="NCBI Taxonomy" id="267555"/>
    <lineage>
        <taxon>Eukaryota</taxon>
        <taxon>Viridiplantae</taxon>
        <taxon>Streptophyta</taxon>
        <taxon>Embryophyta</taxon>
        <taxon>Tracheophyta</taxon>
        <taxon>Spermatophyta</taxon>
        <taxon>Magnoliopsida</taxon>
        <taxon>eudicotyledons</taxon>
        <taxon>Gunneridae</taxon>
        <taxon>Pentapetalae</taxon>
        <taxon>asterids</taxon>
        <taxon>lamiids</taxon>
        <taxon>Solanales</taxon>
        <taxon>Convolvulaceae</taxon>
        <taxon>Cuscuteae</taxon>
        <taxon>Cuscuta</taxon>
        <taxon>Cuscuta subgen. Grammica</taxon>
        <taxon>Cuscuta sect. Cleistogrammica</taxon>
    </lineage>
</organism>
<keyword evidence="5 7" id="KW-0472">Membrane</keyword>
<reference evidence="8 9" key="1">
    <citation type="submission" date="2018-06" db="EMBL/GenBank/DDBJ databases">
        <title>The Genome of Cuscuta australis (Dodder) Provides Insight into the Evolution of Plant Parasitism.</title>
        <authorList>
            <person name="Liu H."/>
        </authorList>
    </citation>
    <scope>NUCLEOTIDE SEQUENCE [LARGE SCALE GENOMIC DNA]</scope>
    <source>
        <strain evidence="9">cv. Yunnan</strain>
        <tissue evidence="8">Vines</tissue>
    </source>
</reference>
<keyword evidence="3 7" id="KW-0812">Transmembrane</keyword>
<dbReference type="GO" id="GO:0016020">
    <property type="term" value="C:membrane"/>
    <property type="evidence" value="ECO:0007669"/>
    <property type="project" value="UniProtKB-SubCell"/>
</dbReference>
<dbReference type="EMBL" id="NQVE01000034">
    <property type="protein sequence ID" value="RAL52334.1"/>
    <property type="molecule type" value="Genomic_DNA"/>
</dbReference>
<evidence type="ECO:0008006" key="10">
    <source>
        <dbReference type="Google" id="ProtNLM"/>
    </source>
</evidence>
<sequence>MPEDTTHQNLPEETEQVLPEHDETTTTIQKKDPPLLLLQQSTKATTVLHRKCIVLLLTIITFIMSLSIMFAVVYLLYTQQYDCEGLLGLPKLQHAIVVGLVVVFLVSNLVTYFTPRVLFPGILLVVIPLIIMLMVGLGLVGAYESEARKIPGSPPWLKFKMRDDNGWPRIKTCIYETRVCKDLRERSYLLKSYDIIPHKLSSTQVGCCRPPPACKMEYVNATYWRRPTNMTSDSSEEENRDCNLWDNNESILCYNCYTCKGGYLKTLERKWLRLGAFLIAISLLLIIMHLLLFVATMYERYGG</sequence>
<evidence type="ECO:0000256" key="5">
    <source>
        <dbReference type="ARBA" id="ARBA00023136"/>
    </source>
</evidence>
<comment type="similarity">
    <text evidence="2">Belongs to the tetraspanin (TM4SF) family.</text>
</comment>
<evidence type="ECO:0000256" key="7">
    <source>
        <dbReference type="SAM" id="Phobius"/>
    </source>
</evidence>
<comment type="caution">
    <text evidence="8">The sequence shown here is derived from an EMBL/GenBank/DDBJ whole genome shotgun (WGS) entry which is preliminary data.</text>
</comment>
<feature type="transmembrane region" description="Helical" evidence="7">
    <location>
        <begin position="121"/>
        <end position="143"/>
    </location>
</feature>
<dbReference type="InterPro" id="IPR044991">
    <property type="entry name" value="TET_plant"/>
</dbReference>
<dbReference type="InterPro" id="IPR018499">
    <property type="entry name" value="Tetraspanin/Peripherin"/>
</dbReference>
<gene>
    <name evidence="8" type="ORF">DM860_007191</name>
</gene>
<feature type="region of interest" description="Disordered" evidence="6">
    <location>
        <begin position="1"/>
        <end position="27"/>
    </location>
</feature>
<name>A0A328E2T3_9ASTE</name>
<evidence type="ECO:0000256" key="3">
    <source>
        <dbReference type="ARBA" id="ARBA00022692"/>
    </source>
</evidence>